<gene>
    <name evidence="1" type="ORF">DSM107010_27290</name>
</gene>
<reference evidence="1 2" key="1">
    <citation type="journal article" date="2019" name="Genome Biol. Evol.">
        <title>Day and night: Metabolic profiles and evolutionary relationships of six axenic non-marine cyanobacteria.</title>
        <authorList>
            <person name="Will S.E."/>
            <person name="Henke P."/>
            <person name="Boedeker C."/>
            <person name="Huang S."/>
            <person name="Brinkmann H."/>
            <person name="Rohde M."/>
            <person name="Jarek M."/>
            <person name="Friedl T."/>
            <person name="Seufert S."/>
            <person name="Schumacher M."/>
            <person name="Overmann J."/>
            <person name="Neumann-Schaal M."/>
            <person name="Petersen J."/>
        </authorList>
    </citation>
    <scope>NUCLEOTIDE SEQUENCE [LARGE SCALE GENOMIC DNA]</scope>
    <source>
        <strain evidence="1 2">SAG 39.79</strain>
    </source>
</reference>
<name>A0AB37UKK9_9CYAN</name>
<dbReference type="InterPro" id="IPR016181">
    <property type="entry name" value="Acyl_CoA_acyltransferase"/>
</dbReference>
<proteinExistence type="predicted"/>
<keyword evidence="2" id="KW-1185">Reference proteome</keyword>
<dbReference type="Proteomes" id="UP000282574">
    <property type="component" value="Unassembled WGS sequence"/>
</dbReference>
<sequence>MFEASRLKGYEKIFTFIRADNTAALTTYLNQGFQIVGTAKRHAKIDRIYLDEIIVERFV</sequence>
<dbReference type="SUPFAM" id="SSF55729">
    <property type="entry name" value="Acyl-CoA N-acyltransferases (Nat)"/>
    <property type="match status" value="1"/>
</dbReference>
<accession>A0AB37UKK9</accession>
<organism evidence="1 2">
    <name type="scientific">Chroococcidiopsis cubana SAG 39.79</name>
    <dbReference type="NCBI Taxonomy" id="388085"/>
    <lineage>
        <taxon>Bacteria</taxon>
        <taxon>Bacillati</taxon>
        <taxon>Cyanobacteriota</taxon>
        <taxon>Cyanophyceae</taxon>
        <taxon>Chroococcidiopsidales</taxon>
        <taxon>Chroococcidiopsidaceae</taxon>
        <taxon>Chroococcidiopsis</taxon>
    </lineage>
</organism>
<protein>
    <recommendedName>
        <fullName evidence="3">N-acetyltransferase domain-containing protein</fullName>
    </recommendedName>
</protein>
<dbReference type="Gene3D" id="3.40.630.30">
    <property type="match status" value="1"/>
</dbReference>
<evidence type="ECO:0000313" key="2">
    <source>
        <dbReference type="Proteomes" id="UP000282574"/>
    </source>
</evidence>
<evidence type="ECO:0008006" key="3">
    <source>
        <dbReference type="Google" id="ProtNLM"/>
    </source>
</evidence>
<dbReference type="EMBL" id="RSCK01000019">
    <property type="protein sequence ID" value="RUT11921.1"/>
    <property type="molecule type" value="Genomic_DNA"/>
</dbReference>
<comment type="caution">
    <text evidence="1">The sequence shown here is derived from an EMBL/GenBank/DDBJ whole genome shotgun (WGS) entry which is preliminary data.</text>
</comment>
<evidence type="ECO:0000313" key="1">
    <source>
        <dbReference type="EMBL" id="RUT11921.1"/>
    </source>
</evidence>
<dbReference type="AlphaFoldDB" id="A0AB37UKK9"/>